<feature type="domain" description="Luciferase-like" evidence="6">
    <location>
        <begin position="22"/>
        <end position="386"/>
    </location>
</feature>
<comment type="similarity">
    <text evidence="5">Belongs to the NtaA/SnaA/DszA monooxygenase family.</text>
</comment>
<dbReference type="Proteomes" id="UP001494902">
    <property type="component" value="Unassembled WGS sequence"/>
</dbReference>
<keyword evidence="8" id="KW-1185">Reference proteome</keyword>
<keyword evidence="1" id="KW-0285">Flavoprotein</keyword>
<reference evidence="7 8" key="1">
    <citation type="submission" date="2024-03" db="EMBL/GenBank/DDBJ databases">
        <title>Draft genome sequence of Pseudonocardia nematodicida JCM 31783.</title>
        <authorList>
            <person name="Butdee W."/>
            <person name="Duangmal K."/>
        </authorList>
    </citation>
    <scope>NUCLEOTIDE SEQUENCE [LARGE SCALE GENOMIC DNA]</scope>
    <source>
        <strain evidence="7 8">JCM 31783</strain>
    </source>
</reference>
<keyword evidence="2" id="KW-0288">FMN</keyword>
<keyword evidence="4" id="KW-0503">Monooxygenase</keyword>
<dbReference type="InterPro" id="IPR051260">
    <property type="entry name" value="Diverse_substr_monoxygenases"/>
</dbReference>
<dbReference type="PANTHER" id="PTHR30011:SF16">
    <property type="entry name" value="C2H2 FINGER DOMAIN TRANSCRIPTION FACTOR (EUROFUNG)-RELATED"/>
    <property type="match status" value="1"/>
</dbReference>
<dbReference type="PANTHER" id="PTHR30011">
    <property type="entry name" value="ALKANESULFONATE MONOOXYGENASE-RELATED"/>
    <property type="match status" value="1"/>
</dbReference>
<evidence type="ECO:0000256" key="3">
    <source>
        <dbReference type="ARBA" id="ARBA00023002"/>
    </source>
</evidence>
<dbReference type="EMBL" id="JBEDNQ010000014">
    <property type="protein sequence ID" value="MEQ3554328.1"/>
    <property type="molecule type" value="Genomic_DNA"/>
</dbReference>
<evidence type="ECO:0000313" key="7">
    <source>
        <dbReference type="EMBL" id="MEQ3554328.1"/>
    </source>
</evidence>
<evidence type="ECO:0000259" key="6">
    <source>
        <dbReference type="Pfam" id="PF00296"/>
    </source>
</evidence>
<evidence type="ECO:0000256" key="5">
    <source>
        <dbReference type="ARBA" id="ARBA00033748"/>
    </source>
</evidence>
<gene>
    <name evidence="7" type="ORF">WIS52_28005</name>
</gene>
<evidence type="ECO:0000313" key="8">
    <source>
        <dbReference type="Proteomes" id="UP001494902"/>
    </source>
</evidence>
<keyword evidence="3 7" id="KW-0560">Oxidoreductase</keyword>
<dbReference type="CDD" id="cd01095">
    <property type="entry name" value="Nitrilotriacetate_monoxgenase"/>
    <property type="match status" value="1"/>
</dbReference>
<dbReference type="NCBIfam" id="TIGR03860">
    <property type="entry name" value="FMN_nitrolo"/>
    <property type="match status" value="1"/>
</dbReference>
<dbReference type="PIRSF" id="PIRSF000337">
    <property type="entry name" value="NTA_MOA"/>
    <property type="match status" value="1"/>
</dbReference>
<dbReference type="EC" id="1.-.-.-" evidence="7"/>
<sequence>MHLGLYLSEAGLHAGGWRHPRSGMDAGANIELFRQQSRTAEDARFDFVFVADKLAVDDIYGGSPDEVLRGRVNVHRDPIVLLTALAGATSRIGLAATASTTYSEPFHVARTFSTIDHVSGGRAAWNAVTSVSDGEARNFSRDAHLDHTTRYDRAAEFIDTVLELWDTWDDDAVVLDRAGSVYADPARVRRADHAGDWFRVAGPLTLPRSPQGRPVIVQAGASGTFLEVAARTAEVVFAVAPTLERAQDFRAGFRAAVEAAGRPADTVKVLPGIMPIVADTDAEARTMERELTALVHPVAGLTFMSASMNYDLSRHRVDAPVPDVRDELRGSKGRFEHVIGDAIERGITLGELAVEYAASLSFPTLVGSARTVADEMERWYAEGGADGFIVLPAVAPASLDDVARLVVPELQARGLVRREYPGTTLRDHLGLARPAPVR</sequence>
<dbReference type="InterPro" id="IPR011251">
    <property type="entry name" value="Luciferase-like_dom"/>
</dbReference>
<dbReference type="InterPro" id="IPR016215">
    <property type="entry name" value="NTA_MOA"/>
</dbReference>
<accession>A0ABV1KLJ4</accession>
<dbReference type="GO" id="GO:0016491">
    <property type="term" value="F:oxidoreductase activity"/>
    <property type="evidence" value="ECO:0007669"/>
    <property type="project" value="UniProtKB-KW"/>
</dbReference>
<name>A0ABV1KLJ4_9PSEU</name>
<comment type="caution">
    <text evidence="7">The sequence shown here is derived from an EMBL/GenBank/DDBJ whole genome shotgun (WGS) entry which is preliminary data.</text>
</comment>
<evidence type="ECO:0000256" key="2">
    <source>
        <dbReference type="ARBA" id="ARBA00022643"/>
    </source>
</evidence>
<dbReference type="InterPro" id="IPR036661">
    <property type="entry name" value="Luciferase-like_sf"/>
</dbReference>
<evidence type="ECO:0000256" key="4">
    <source>
        <dbReference type="ARBA" id="ARBA00023033"/>
    </source>
</evidence>
<protein>
    <submittedName>
        <fullName evidence="7">LLM class flavin-dependent oxidoreductase</fullName>
        <ecNumber evidence="7">1.-.-.-</ecNumber>
    </submittedName>
</protein>
<dbReference type="SUPFAM" id="SSF51679">
    <property type="entry name" value="Bacterial luciferase-like"/>
    <property type="match status" value="1"/>
</dbReference>
<organism evidence="7 8">
    <name type="scientific">Pseudonocardia nematodicida</name>
    <dbReference type="NCBI Taxonomy" id="1206997"/>
    <lineage>
        <taxon>Bacteria</taxon>
        <taxon>Bacillati</taxon>
        <taxon>Actinomycetota</taxon>
        <taxon>Actinomycetes</taxon>
        <taxon>Pseudonocardiales</taxon>
        <taxon>Pseudonocardiaceae</taxon>
        <taxon>Pseudonocardia</taxon>
    </lineage>
</organism>
<evidence type="ECO:0000256" key="1">
    <source>
        <dbReference type="ARBA" id="ARBA00022630"/>
    </source>
</evidence>
<dbReference type="RefSeq" id="WP_349301400.1">
    <property type="nucleotide sequence ID" value="NZ_JBEDNQ010000014.1"/>
</dbReference>
<dbReference type="Gene3D" id="3.20.20.30">
    <property type="entry name" value="Luciferase-like domain"/>
    <property type="match status" value="1"/>
</dbReference>
<proteinExistence type="inferred from homology"/>
<dbReference type="Pfam" id="PF00296">
    <property type="entry name" value="Bac_luciferase"/>
    <property type="match status" value="1"/>
</dbReference>